<dbReference type="RefSeq" id="WP_078205361.1">
    <property type="nucleotide sequence ID" value="NZ_MUAJ01000034.1"/>
</dbReference>
<organism evidence="1 2">
    <name type="scientific">Bacillus cereus</name>
    <dbReference type="NCBI Taxonomy" id="1396"/>
    <lineage>
        <taxon>Bacteria</taxon>
        <taxon>Bacillati</taxon>
        <taxon>Bacillota</taxon>
        <taxon>Bacilli</taxon>
        <taxon>Bacillales</taxon>
        <taxon>Bacillaceae</taxon>
        <taxon>Bacillus</taxon>
        <taxon>Bacillus cereus group</taxon>
    </lineage>
</organism>
<comment type="caution">
    <text evidence="1">The sequence shown here is derived from an EMBL/GenBank/DDBJ whole genome shotgun (WGS) entry which is preliminary data.</text>
</comment>
<evidence type="ECO:0000313" key="2">
    <source>
        <dbReference type="Proteomes" id="UP000190906"/>
    </source>
</evidence>
<dbReference type="EMBL" id="MUAJ01000034">
    <property type="protein sequence ID" value="OOR09981.1"/>
    <property type="molecule type" value="Genomic_DNA"/>
</dbReference>
<dbReference type="AlphaFoldDB" id="A0A1S9TK74"/>
<evidence type="ECO:0000313" key="1">
    <source>
        <dbReference type="EMBL" id="OOR09981.1"/>
    </source>
</evidence>
<name>A0A1S9TK74_BACCE</name>
<sequence length="824" mass="93671">MSLIEQVRQICNRLAEHGWRDLFLQHGLDIAADDLKTELLKELPNINRQIKGFEDFAKEGKRGIEPGQPARSLFYHALASPNVIVGANNLELTTFPTLAEIETVENYVYGINPPSISELYSRISDNSDNLELGIVVFAYEYRPAPDTVHRKHADMCFSRSGIARVGTMQPFYDPQQRGFLPITEEDSDFTFRVLPARYSAYLSVKRMGNENEFGPLRFRNENAVFPFEDVEKNKSDKERTFWVPLHKLFSGSECLCHDNGEPIDIQLSLKAHHVNEKAKRIYQTLSKLPNDIGKSYLKDNLDKPPFSFQDGIAEFSDDRSVGSNILVPIPHSRLVEEAQYDDGKPLTLNVPKSNTQDVENGIYINTFSSSLLIHMKKNDDIFGRPAPEYVYVRHRLGKNPNLNDEKDMMSIIKKGGYDAVLYKDYTGDGWIEAKGAELIDPKSGKPLAHYAAYSMITAPDFFLNSDQRELMNWYDQQSERLRELTWEVPPFTLSDNRIAVNLELKSDNNTNSAIFNENDDTMTAIISLPYQKAPELTKLDVPLGSRHSYLPDAASGIFAPGWDVSFDRTKSGKQFLAAYGLGSPFPEDSKLCAALSTFWPAVAPDAARTFESTEIEPWWPTVSPLTDEEVGIKGNIPWDGVKGPQIKEDNVVEYPAMEYVDYVQNALDNKFSLSLTGRTDLQEYKERLLSMAFVYYTLGGNKTDWSVLSFQKISSPIDNEELKIAYREAENSLPVDNEELKTAYRKAENSLLDSVYRFEMFRKGNKQTSEDYKKVSVEMKEPTIMFVGITDVTIVPKKKNKANILLKKMNDEPDGNWEYRNVEL</sequence>
<protein>
    <submittedName>
        <fullName evidence="1">Uncharacterized protein</fullName>
    </submittedName>
</protein>
<dbReference type="Proteomes" id="UP000190906">
    <property type="component" value="Unassembled WGS sequence"/>
</dbReference>
<gene>
    <name evidence="1" type="ORF">BW897_24785</name>
</gene>
<accession>A0A1S9TK74</accession>
<reference evidence="1 2" key="1">
    <citation type="submission" date="2017-01" db="EMBL/GenBank/DDBJ databases">
        <title>Bacillus cereus isolates.</title>
        <authorList>
            <person name="Beno S.M."/>
        </authorList>
    </citation>
    <scope>NUCLEOTIDE SEQUENCE [LARGE SCALE GENOMIC DNA]</scope>
    <source>
        <strain evidence="1 2">FSL H8-0485</strain>
    </source>
</reference>
<proteinExistence type="predicted"/>